<dbReference type="InterPro" id="IPR013324">
    <property type="entry name" value="RNA_pol_sigma_r3/r4-like"/>
</dbReference>
<organism evidence="7 8">
    <name type="scientific">Rothia aeria</name>
    <dbReference type="NCBI Taxonomy" id="172042"/>
    <lineage>
        <taxon>Bacteria</taxon>
        <taxon>Bacillati</taxon>
        <taxon>Actinomycetota</taxon>
        <taxon>Actinomycetes</taxon>
        <taxon>Micrococcales</taxon>
        <taxon>Micrococcaceae</taxon>
        <taxon>Rothia</taxon>
    </lineage>
</organism>
<proteinExistence type="inferred from homology"/>
<evidence type="ECO:0000313" key="7">
    <source>
        <dbReference type="EMBL" id="VEI22682.1"/>
    </source>
</evidence>
<dbReference type="SUPFAM" id="SSF100950">
    <property type="entry name" value="NagB/RpiA/CoA transferase-like"/>
    <property type="match status" value="1"/>
</dbReference>
<evidence type="ECO:0000256" key="1">
    <source>
        <dbReference type="ARBA" id="ARBA00010466"/>
    </source>
</evidence>
<sequence>MRGRVHVNGRINQAYEAAQLYYVQDMTMDGIANRLGVSRATVSRLLKSARETGMVQIRLDDSFRVRSELERRISERYKTRVSLVNTRADATPIAVMGQVARTAAQLLDSLIDDGTSVGVAWGATVTEVSRHLPRRPLNGVKIVQLNGAGNAHHTGIPYLDTLLGRLVTAYDAYIVHFPVPAFFDYADTKDAMWRERSVQATLRAQRKVDVALFGIGAFGGAIPSHVYSGGYFDAAAQRTLREQGVVGDICTILLREDGSWKDLEMNRRASGPTPTELTHIPRRLCVASGVHRAAVLRAALRTGAITDLVLDEQLGRALIEK</sequence>
<dbReference type="InterPro" id="IPR007324">
    <property type="entry name" value="Sugar-bd_dom_put"/>
</dbReference>
<comment type="similarity">
    <text evidence="1">Belongs to the SorC transcriptional regulatory family.</text>
</comment>
<keyword evidence="3" id="KW-0238">DNA-binding</keyword>
<dbReference type="GO" id="GO:0003677">
    <property type="term" value="F:DNA binding"/>
    <property type="evidence" value="ECO:0007669"/>
    <property type="project" value="UniProtKB-KW"/>
</dbReference>
<evidence type="ECO:0000256" key="4">
    <source>
        <dbReference type="ARBA" id="ARBA00023163"/>
    </source>
</evidence>
<dbReference type="PANTHER" id="PTHR34294">
    <property type="entry name" value="TRANSCRIPTIONAL REGULATOR-RELATED"/>
    <property type="match status" value="1"/>
</dbReference>
<name>A0A7Z9D4K0_9MICC</name>
<dbReference type="AlphaFoldDB" id="A0A7Z9D4K0"/>
<keyword evidence="2" id="KW-0805">Transcription regulation</keyword>
<dbReference type="EMBL" id="LR134479">
    <property type="protein sequence ID" value="VEI22682.1"/>
    <property type="molecule type" value="Genomic_DNA"/>
</dbReference>
<dbReference type="InterPro" id="IPR037171">
    <property type="entry name" value="NagB/RpiA_transferase-like"/>
</dbReference>
<evidence type="ECO:0000259" key="5">
    <source>
        <dbReference type="Pfam" id="PF04198"/>
    </source>
</evidence>
<accession>A0A7Z9D4K0</accession>
<dbReference type="Proteomes" id="UP000282386">
    <property type="component" value="Chromosome"/>
</dbReference>
<dbReference type="GO" id="GO:0003700">
    <property type="term" value="F:DNA-binding transcription factor activity"/>
    <property type="evidence" value="ECO:0007669"/>
    <property type="project" value="InterPro"/>
</dbReference>
<feature type="domain" description="Sugar-binding" evidence="5">
    <location>
        <begin position="66"/>
        <end position="319"/>
    </location>
</feature>
<keyword evidence="4" id="KW-0804">Transcription</keyword>
<dbReference type="InterPro" id="IPR007630">
    <property type="entry name" value="RNA_pol_sigma70_r4"/>
</dbReference>
<feature type="domain" description="RNA polymerase sigma-70 region 4" evidence="6">
    <location>
        <begin position="19"/>
        <end position="50"/>
    </location>
</feature>
<dbReference type="Gene3D" id="1.10.10.60">
    <property type="entry name" value="Homeodomain-like"/>
    <property type="match status" value="1"/>
</dbReference>
<dbReference type="Pfam" id="PF04545">
    <property type="entry name" value="Sigma70_r4"/>
    <property type="match status" value="1"/>
</dbReference>
<protein>
    <submittedName>
        <fullName evidence="7">Deoxyribonucleoside regulator</fullName>
    </submittedName>
</protein>
<dbReference type="SUPFAM" id="SSF88659">
    <property type="entry name" value="Sigma3 and sigma4 domains of RNA polymerase sigma factors"/>
    <property type="match status" value="1"/>
</dbReference>
<dbReference type="GO" id="GO:0030246">
    <property type="term" value="F:carbohydrate binding"/>
    <property type="evidence" value="ECO:0007669"/>
    <property type="project" value="InterPro"/>
</dbReference>
<evidence type="ECO:0000259" key="6">
    <source>
        <dbReference type="Pfam" id="PF04545"/>
    </source>
</evidence>
<dbReference type="Gene3D" id="3.40.50.1360">
    <property type="match status" value="1"/>
</dbReference>
<dbReference type="GO" id="GO:0006352">
    <property type="term" value="P:DNA-templated transcription initiation"/>
    <property type="evidence" value="ECO:0007669"/>
    <property type="project" value="InterPro"/>
</dbReference>
<reference evidence="7 8" key="1">
    <citation type="submission" date="2018-12" db="EMBL/GenBank/DDBJ databases">
        <authorList>
            <consortium name="Pathogen Informatics"/>
        </authorList>
    </citation>
    <scope>NUCLEOTIDE SEQUENCE [LARGE SCALE GENOMIC DNA]</scope>
    <source>
        <strain evidence="7 8">NCTC10207</strain>
    </source>
</reference>
<evidence type="ECO:0000313" key="8">
    <source>
        <dbReference type="Proteomes" id="UP000282386"/>
    </source>
</evidence>
<dbReference type="Pfam" id="PF04198">
    <property type="entry name" value="Sugar-bind"/>
    <property type="match status" value="1"/>
</dbReference>
<evidence type="ECO:0000256" key="3">
    <source>
        <dbReference type="ARBA" id="ARBA00023125"/>
    </source>
</evidence>
<dbReference type="InterPro" id="IPR051054">
    <property type="entry name" value="SorC_transcr_regulators"/>
</dbReference>
<evidence type="ECO:0000256" key="2">
    <source>
        <dbReference type="ARBA" id="ARBA00023015"/>
    </source>
</evidence>
<dbReference type="PANTHER" id="PTHR34294:SF1">
    <property type="entry name" value="TRANSCRIPTIONAL REGULATOR LSRR"/>
    <property type="match status" value="1"/>
</dbReference>
<gene>
    <name evidence="7" type="primary">deoR</name>
    <name evidence="7" type="ORF">NCTC10207_00767</name>
</gene>